<dbReference type="OrthoDB" id="9808276at2"/>
<dbReference type="SUPFAM" id="SSF51735">
    <property type="entry name" value="NAD(P)-binding Rossmann-fold domains"/>
    <property type="match status" value="1"/>
</dbReference>
<dbReference type="InterPro" id="IPR036291">
    <property type="entry name" value="NAD(P)-bd_dom_sf"/>
</dbReference>
<feature type="domain" description="NAD-dependent epimerase/dehydratase" evidence="1">
    <location>
        <begin position="14"/>
        <end position="225"/>
    </location>
</feature>
<keyword evidence="3" id="KW-1185">Reference proteome</keyword>
<organism evidence="2 3">
    <name type="scientific">Poriferisphaera corsica</name>
    <dbReference type="NCBI Taxonomy" id="2528020"/>
    <lineage>
        <taxon>Bacteria</taxon>
        <taxon>Pseudomonadati</taxon>
        <taxon>Planctomycetota</taxon>
        <taxon>Phycisphaerae</taxon>
        <taxon>Phycisphaerales</taxon>
        <taxon>Phycisphaeraceae</taxon>
        <taxon>Poriferisphaera</taxon>
    </lineage>
</organism>
<gene>
    <name evidence="2" type="ORF">KS4_13540</name>
</gene>
<dbReference type="InterPro" id="IPR001509">
    <property type="entry name" value="Epimerase_deHydtase"/>
</dbReference>
<sequence length="316" mass="35394">MRSEPRHHKKRDALILGCGYLGRILAKKIIENPLYENVYGLVRKQTSGKQISQLGVRAIIGDILQPMTLYPINRLWGKASENPDRRVDIFYMIPPGRENAEEALHEGITNVCNVMSQFKSHIQQSILVSSTAVYGQSDGELIDADTEAKPNNQRAQWLLDAEQTWLASGNNFSVVRLAGIYGPRRIIGMSAIQAGSPLIGDRDAYLNLIHVEDAADLLIQIMKQDRLANRIELGCDGHPIQRKQYYATLARLIAAPEPEAISNETAAARFGLNLERLKRSSSKQLSNEITCQRTGWTPRYTDFVEGIRDSLLASRQ</sequence>
<dbReference type="EMBL" id="CP036425">
    <property type="protein sequence ID" value="QDU33308.1"/>
    <property type="molecule type" value="Genomic_DNA"/>
</dbReference>
<evidence type="ECO:0000313" key="3">
    <source>
        <dbReference type="Proteomes" id="UP000317369"/>
    </source>
</evidence>
<dbReference type="GO" id="GO:0005737">
    <property type="term" value="C:cytoplasm"/>
    <property type="evidence" value="ECO:0007669"/>
    <property type="project" value="TreeGrafter"/>
</dbReference>
<dbReference type="Gene3D" id="3.40.50.720">
    <property type="entry name" value="NAD(P)-binding Rossmann-like Domain"/>
    <property type="match status" value="1"/>
</dbReference>
<proteinExistence type="predicted"/>
<evidence type="ECO:0000259" key="1">
    <source>
        <dbReference type="Pfam" id="PF01370"/>
    </source>
</evidence>
<dbReference type="GO" id="GO:0004029">
    <property type="term" value="F:aldehyde dehydrogenase (NAD+) activity"/>
    <property type="evidence" value="ECO:0007669"/>
    <property type="project" value="TreeGrafter"/>
</dbReference>
<dbReference type="KEGG" id="pcor:KS4_13540"/>
<protein>
    <recommendedName>
        <fullName evidence="1">NAD-dependent epimerase/dehydratase domain-containing protein</fullName>
    </recommendedName>
</protein>
<name>A0A517YSV8_9BACT</name>
<dbReference type="PANTHER" id="PTHR48079:SF6">
    <property type="entry name" value="NAD(P)-BINDING DOMAIN-CONTAINING PROTEIN-RELATED"/>
    <property type="match status" value="1"/>
</dbReference>
<reference evidence="2 3" key="1">
    <citation type="submission" date="2019-02" db="EMBL/GenBank/DDBJ databases">
        <title>Deep-cultivation of Planctomycetes and their phenomic and genomic characterization uncovers novel biology.</title>
        <authorList>
            <person name="Wiegand S."/>
            <person name="Jogler M."/>
            <person name="Boedeker C."/>
            <person name="Pinto D."/>
            <person name="Vollmers J."/>
            <person name="Rivas-Marin E."/>
            <person name="Kohn T."/>
            <person name="Peeters S.H."/>
            <person name="Heuer A."/>
            <person name="Rast P."/>
            <person name="Oberbeckmann S."/>
            <person name="Bunk B."/>
            <person name="Jeske O."/>
            <person name="Meyerdierks A."/>
            <person name="Storesund J.E."/>
            <person name="Kallscheuer N."/>
            <person name="Luecker S."/>
            <person name="Lage O.M."/>
            <person name="Pohl T."/>
            <person name="Merkel B.J."/>
            <person name="Hornburger P."/>
            <person name="Mueller R.-W."/>
            <person name="Bruemmer F."/>
            <person name="Labrenz M."/>
            <person name="Spormann A.M."/>
            <person name="Op den Camp H."/>
            <person name="Overmann J."/>
            <person name="Amann R."/>
            <person name="Jetten M.S.M."/>
            <person name="Mascher T."/>
            <person name="Medema M.H."/>
            <person name="Devos D.P."/>
            <person name="Kaster A.-K."/>
            <person name="Ovreas L."/>
            <person name="Rohde M."/>
            <person name="Galperin M.Y."/>
            <person name="Jogler C."/>
        </authorList>
    </citation>
    <scope>NUCLEOTIDE SEQUENCE [LARGE SCALE GENOMIC DNA]</scope>
    <source>
        <strain evidence="2 3">KS4</strain>
    </source>
</reference>
<accession>A0A517YSV8</accession>
<dbReference type="InterPro" id="IPR051783">
    <property type="entry name" value="NAD(P)-dependent_oxidoreduct"/>
</dbReference>
<dbReference type="PANTHER" id="PTHR48079">
    <property type="entry name" value="PROTEIN YEEZ"/>
    <property type="match status" value="1"/>
</dbReference>
<evidence type="ECO:0000313" key="2">
    <source>
        <dbReference type="EMBL" id="QDU33308.1"/>
    </source>
</evidence>
<dbReference type="RefSeq" id="WP_145076229.1">
    <property type="nucleotide sequence ID" value="NZ_CP036425.1"/>
</dbReference>
<dbReference type="AlphaFoldDB" id="A0A517YSV8"/>
<dbReference type="Proteomes" id="UP000317369">
    <property type="component" value="Chromosome"/>
</dbReference>
<dbReference type="Pfam" id="PF01370">
    <property type="entry name" value="Epimerase"/>
    <property type="match status" value="1"/>
</dbReference>